<feature type="transmembrane region" description="Helical" evidence="1">
    <location>
        <begin position="20"/>
        <end position="40"/>
    </location>
</feature>
<protein>
    <recommendedName>
        <fullName evidence="4">DUF2975 domain-containing protein</fullName>
    </recommendedName>
</protein>
<dbReference type="RefSeq" id="WP_343957612.1">
    <property type="nucleotide sequence ID" value="NZ_BAAAKZ010000002.1"/>
</dbReference>
<gene>
    <name evidence="2" type="ORF">ACFQ3U_07630</name>
</gene>
<sequence>MQKHYDNHKEASPRIARTHASVTAAALTTLGAIGSATLAITGLNAATQELSAGRISAAIPLDNGALDTMSRTWEGDIDSVTGGFADVTVNGAPSHLIEAFRMASLTDSATVTIVALLALIAAVALFAGKLRWNTLASLTIAGGTTLAVGSFAAQSLATTAAEELSIWLYAGNSPWLEPGFLAGINFIPVTVGLGATALGIALRTTGKLATEADGVV</sequence>
<keyword evidence="1" id="KW-1133">Transmembrane helix</keyword>
<proteinExistence type="predicted"/>
<feature type="transmembrane region" description="Helical" evidence="1">
    <location>
        <begin position="180"/>
        <end position="202"/>
    </location>
</feature>
<keyword evidence="1" id="KW-0812">Transmembrane</keyword>
<evidence type="ECO:0000313" key="3">
    <source>
        <dbReference type="Proteomes" id="UP001597181"/>
    </source>
</evidence>
<feature type="transmembrane region" description="Helical" evidence="1">
    <location>
        <begin position="135"/>
        <end position="160"/>
    </location>
</feature>
<dbReference type="Proteomes" id="UP001597181">
    <property type="component" value="Unassembled WGS sequence"/>
</dbReference>
<organism evidence="2 3">
    <name type="scientific">Leucobacter albus</name>
    <dbReference type="NCBI Taxonomy" id="272210"/>
    <lineage>
        <taxon>Bacteria</taxon>
        <taxon>Bacillati</taxon>
        <taxon>Actinomycetota</taxon>
        <taxon>Actinomycetes</taxon>
        <taxon>Micrococcales</taxon>
        <taxon>Microbacteriaceae</taxon>
        <taxon>Leucobacter</taxon>
    </lineage>
</organism>
<comment type="caution">
    <text evidence="2">The sequence shown here is derived from an EMBL/GenBank/DDBJ whole genome shotgun (WGS) entry which is preliminary data.</text>
</comment>
<feature type="transmembrane region" description="Helical" evidence="1">
    <location>
        <begin position="109"/>
        <end position="128"/>
    </location>
</feature>
<evidence type="ECO:0000313" key="2">
    <source>
        <dbReference type="EMBL" id="MFD1201759.1"/>
    </source>
</evidence>
<accession>A0ABW3TNI2</accession>
<dbReference type="EMBL" id="JBHTLY010000002">
    <property type="protein sequence ID" value="MFD1201759.1"/>
    <property type="molecule type" value="Genomic_DNA"/>
</dbReference>
<keyword evidence="3" id="KW-1185">Reference proteome</keyword>
<evidence type="ECO:0008006" key="4">
    <source>
        <dbReference type="Google" id="ProtNLM"/>
    </source>
</evidence>
<keyword evidence="1" id="KW-0472">Membrane</keyword>
<evidence type="ECO:0000256" key="1">
    <source>
        <dbReference type="SAM" id="Phobius"/>
    </source>
</evidence>
<reference evidence="3" key="1">
    <citation type="journal article" date="2019" name="Int. J. Syst. Evol. Microbiol.">
        <title>The Global Catalogue of Microorganisms (GCM) 10K type strain sequencing project: providing services to taxonomists for standard genome sequencing and annotation.</title>
        <authorList>
            <consortium name="The Broad Institute Genomics Platform"/>
            <consortium name="The Broad Institute Genome Sequencing Center for Infectious Disease"/>
            <person name="Wu L."/>
            <person name="Ma J."/>
        </authorList>
    </citation>
    <scope>NUCLEOTIDE SEQUENCE [LARGE SCALE GENOMIC DNA]</scope>
    <source>
        <strain evidence="3">CCUG 50213</strain>
    </source>
</reference>
<name>A0ABW3TNI2_9MICO</name>